<dbReference type="InterPro" id="IPR025896">
    <property type="entry name" value="Spi_Prtas-inh"/>
</dbReference>
<dbReference type="SUPFAM" id="SSF54001">
    <property type="entry name" value="Cysteine proteinases"/>
    <property type="match status" value="1"/>
</dbReference>
<dbReference type="InterPro" id="IPR044934">
    <property type="entry name" value="Streptopain_sf"/>
</dbReference>
<keyword evidence="2" id="KW-0645">Protease</keyword>
<reference evidence="8" key="2">
    <citation type="journal article" date="2021" name="PeerJ">
        <title>Extensive microbial diversity within the chicken gut microbiome revealed by metagenomics and culture.</title>
        <authorList>
            <person name="Gilroy R."/>
            <person name="Ravi A."/>
            <person name="Getino M."/>
            <person name="Pursley I."/>
            <person name="Horton D.L."/>
            <person name="Alikhan N.F."/>
            <person name="Baker D."/>
            <person name="Gharbi K."/>
            <person name="Hall N."/>
            <person name="Watson M."/>
            <person name="Adriaenssens E.M."/>
            <person name="Foster-Nyarko E."/>
            <person name="Jarju S."/>
            <person name="Secka A."/>
            <person name="Antonio M."/>
            <person name="Oren A."/>
            <person name="Chaudhuri R.R."/>
            <person name="La Ragione R."/>
            <person name="Hildebrand F."/>
            <person name="Pallen M.J."/>
        </authorList>
    </citation>
    <scope>NUCLEOTIDE SEQUENCE</scope>
    <source>
        <strain evidence="8">15467</strain>
    </source>
</reference>
<feature type="domain" description="Spi protease inhibitor" evidence="7">
    <location>
        <begin position="42"/>
        <end position="134"/>
    </location>
</feature>
<dbReference type="PROSITE" id="PS51257">
    <property type="entry name" value="PROKAR_LIPOPROTEIN"/>
    <property type="match status" value="1"/>
</dbReference>
<evidence type="ECO:0000256" key="3">
    <source>
        <dbReference type="ARBA" id="ARBA00022729"/>
    </source>
</evidence>
<sequence length="465" mass="51953">MKKFLFFSLTIVTAIMLASCEKAAINNSPYDPPPVSPEIKTAVSVEKAQSVASHFIASQAQSFTKNSEISVKNIDEIKSDNGRTLMYIINYAPEGFVIVSATKDYYPILAFSDKGNYSVEKSEIANRMWLDKTKIAVTQSADLSDSIKLGMRTLWSSYSEGVAAKANGNAVTKAPGWDELSPMEQAFQLRIAELQAELGDGFHFHRLSDIFELGEFPDDYGAYLHYCQMAREVESPLEYTIVGISGGQVASTIGPLLSTQWNQTNTFNSLCDNPPGEAAGCVPIAIAQIMKYYEYPTNYDWANMHNIVATEPTRILIRDIQRLSGQQASENDTKNTLRHYGYNVSSHGYNQQSTNDEIASLRPIIMLGSDNQIDEHHAWVCDGTRNIRYSSGYFIEFYVYGEYTSLEYAPSKEDLVNASSPTTYYFHNNWGWGVSSTDPNGWYLTTDVSTSLGNFTDRTCLFISR</sequence>
<evidence type="ECO:0000259" key="7">
    <source>
        <dbReference type="Pfam" id="PF13734"/>
    </source>
</evidence>
<proteinExistence type="inferred from homology"/>
<name>A0A9D9DMG1_9BACT</name>
<evidence type="ECO:0000313" key="9">
    <source>
        <dbReference type="Proteomes" id="UP000823635"/>
    </source>
</evidence>
<feature type="signal peptide" evidence="6">
    <location>
        <begin position="1"/>
        <end position="23"/>
    </location>
</feature>
<evidence type="ECO:0000313" key="8">
    <source>
        <dbReference type="EMBL" id="MBO8428815.1"/>
    </source>
</evidence>
<dbReference type="AlphaFoldDB" id="A0A9D9DMG1"/>
<evidence type="ECO:0000256" key="6">
    <source>
        <dbReference type="SAM" id="SignalP"/>
    </source>
</evidence>
<accession>A0A9D9DMG1</accession>
<dbReference type="InterPro" id="IPR000200">
    <property type="entry name" value="Peptidase_C10"/>
</dbReference>
<comment type="caution">
    <text evidence="8">The sequence shown here is derived from an EMBL/GenBank/DDBJ whole genome shotgun (WGS) entry which is preliminary data.</text>
</comment>
<dbReference type="Pfam" id="PF01640">
    <property type="entry name" value="Peptidase_C10"/>
    <property type="match status" value="1"/>
</dbReference>
<evidence type="ECO:0000256" key="1">
    <source>
        <dbReference type="ARBA" id="ARBA00009693"/>
    </source>
</evidence>
<evidence type="ECO:0000256" key="4">
    <source>
        <dbReference type="ARBA" id="ARBA00022801"/>
    </source>
</evidence>
<dbReference type="EMBL" id="JADINB010000062">
    <property type="protein sequence ID" value="MBO8428815.1"/>
    <property type="molecule type" value="Genomic_DNA"/>
</dbReference>
<dbReference type="Pfam" id="PF13734">
    <property type="entry name" value="Inhibitor_I69"/>
    <property type="match status" value="1"/>
</dbReference>
<dbReference type="InterPro" id="IPR038765">
    <property type="entry name" value="Papain-like_cys_pep_sf"/>
</dbReference>
<organism evidence="8 9">
    <name type="scientific">Candidatus Egerieousia excrementavium</name>
    <dbReference type="NCBI Taxonomy" id="2840778"/>
    <lineage>
        <taxon>Bacteria</taxon>
        <taxon>Pseudomonadati</taxon>
        <taxon>Bacteroidota</taxon>
        <taxon>Bacteroidia</taxon>
        <taxon>Bacteroidales</taxon>
        <taxon>Candidatus Egerieousia</taxon>
    </lineage>
</organism>
<dbReference type="GO" id="GO:0006508">
    <property type="term" value="P:proteolysis"/>
    <property type="evidence" value="ECO:0007669"/>
    <property type="project" value="UniProtKB-KW"/>
</dbReference>
<gene>
    <name evidence="8" type="ORF">IAC68_02635</name>
</gene>
<protein>
    <submittedName>
        <fullName evidence="8">C10 family peptidase</fullName>
    </submittedName>
</protein>
<keyword evidence="3 6" id="KW-0732">Signal</keyword>
<dbReference type="Proteomes" id="UP000823635">
    <property type="component" value="Unassembled WGS sequence"/>
</dbReference>
<reference evidence="8" key="1">
    <citation type="submission" date="2020-10" db="EMBL/GenBank/DDBJ databases">
        <authorList>
            <person name="Gilroy R."/>
        </authorList>
    </citation>
    <scope>NUCLEOTIDE SEQUENCE</scope>
    <source>
        <strain evidence="8">15467</strain>
    </source>
</reference>
<comment type="similarity">
    <text evidence="1">Belongs to the peptidase C10 family.</text>
</comment>
<dbReference type="Gene3D" id="3.90.70.50">
    <property type="entry name" value="Peptidase C10, streptopain"/>
    <property type="match status" value="2"/>
</dbReference>
<feature type="chain" id="PRO_5038455778" evidence="6">
    <location>
        <begin position="24"/>
        <end position="465"/>
    </location>
</feature>
<evidence type="ECO:0000256" key="2">
    <source>
        <dbReference type="ARBA" id="ARBA00022670"/>
    </source>
</evidence>
<keyword evidence="4" id="KW-0378">Hydrolase</keyword>
<dbReference type="GO" id="GO:0008234">
    <property type="term" value="F:cysteine-type peptidase activity"/>
    <property type="evidence" value="ECO:0007669"/>
    <property type="project" value="UniProtKB-KW"/>
</dbReference>
<keyword evidence="5" id="KW-0788">Thiol protease</keyword>
<evidence type="ECO:0000256" key="5">
    <source>
        <dbReference type="ARBA" id="ARBA00022807"/>
    </source>
</evidence>